<reference evidence="2 3" key="1">
    <citation type="submission" date="2015-06" db="EMBL/GenBank/DDBJ databases">
        <title>Draft genome sequence of an Alphaproteobacteria species associated to the Mediterranean sponge Oscarella lobularis.</title>
        <authorList>
            <person name="Jourda C."/>
            <person name="Santini S."/>
            <person name="Claverie J.-M."/>
        </authorList>
    </citation>
    <scope>NUCLEOTIDE SEQUENCE [LARGE SCALE GENOMIC DNA]</scope>
    <source>
        <strain evidence="2">IGS</strain>
    </source>
</reference>
<dbReference type="STRING" id="1675527.AIOL_003416"/>
<gene>
    <name evidence="2" type="ORF">AIOL_003416</name>
</gene>
<name>A0A0J9E6X1_9RHOB</name>
<dbReference type="Proteomes" id="UP000037178">
    <property type="component" value="Unassembled WGS sequence"/>
</dbReference>
<dbReference type="RefSeq" id="WP_049644050.1">
    <property type="nucleotide sequence ID" value="NZ_LFTY01000002.1"/>
</dbReference>
<keyword evidence="3" id="KW-1185">Reference proteome</keyword>
<feature type="compositionally biased region" description="Low complexity" evidence="1">
    <location>
        <begin position="280"/>
        <end position="291"/>
    </location>
</feature>
<evidence type="ECO:0000313" key="2">
    <source>
        <dbReference type="EMBL" id="KMW58442.1"/>
    </source>
</evidence>
<dbReference type="EMBL" id="LFTY01000002">
    <property type="protein sequence ID" value="KMW58442.1"/>
    <property type="molecule type" value="Genomic_DNA"/>
</dbReference>
<feature type="compositionally biased region" description="Basic and acidic residues" evidence="1">
    <location>
        <begin position="59"/>
        <end position="68"/>
    </location>
</feature>
<evidence type="ECO:0000313" key="3">
    <source>
        <dbReference type="Proteomes" id="UP000037178"/>
    </source>
</evidence>
<feature type="compositionally biased region" description="Basic and acidic residues" evidence="1">
    <location>
        <begin position="385"/>
        <end position="394"/>
    </location>
</feature>
<accession>A0A0J9E6X1</accession>
<dbReference type="PATRIC" id="fig|1675527.3.peg.3575"/>
<feature type="region of interest" description="Disordered" evidence="1">
    <location>
        <begin position="20"/>
        <end position="406"/>
    </location>
</feature>
<feature type="compositionally biased region" description="Low complexity" evidence="1">
    <location>
        <begin position="246"/>
        <end position="259"/>
    </location>
</feature>
<organism evidence="2 3">
    <name type="scientific">Candidatus Rhodobacter oscarellae</name>
    <dbReference type="NCBI Taxonomy" id="1675527"/>
    <lineage>
        <taxon>Bacteria</taxon>
        <taxon>Pseudomonadati</taxon>
        <taxon>Pseudomonadota</taxon>
        <taxon>Alphaproteobacteria</taxon>
        <taxon>Rhodobacterales</taxon>
        <taxon>Rhodobacter group</taxon>
        <taxon>Rhodobacter</taxon>
    </lineage>
</organism>
<comment type="caution">
    <text evidence="2">The sequence shown here is derived from an EMBL/GenBank/DDBJ whole genome shotgun (WGS) entry which is preliminary data.</text>
</comment>
<proteinExistence type="predicted"/>
<dbReference type="OrthoDB" id="7875768at2"/>
<dbReference type="AlphaFoldDB" id="A0A0J9E6X1"/>
<protein>
    <submittedName>
        <fullName evidence="2">Uncharacterized protein</fullName>
    </submittedName>
</protein>
<feature type="compositionally biased region" description="Basic and acidic residues" evidence="1">
    <location>
        <begin position="79"/>
        <end position="88"/>
    </location>
</feature>
<feature type="compositionally biased region" description="Basic and acidic residues" evidence="1">
    <location>
        <begin position="299"/>
        <end position="311"/>
    </location>
</feature>
<feature type="compositionally biased region" description="Acidic residues" evidence="1">
    <location>
        <begin position="69"/>
        <end position="78"/>
    </location>
</feature>
<evidence type="ECO:0000256" key="1">
    <source>
        <dbReference type="SAM" id="MobiDB-lite"/>
    </source>
</evidence>
<sequence length="464" mass="49920">MSDPASNTEIEDVLSSIRRLVSDEPQARPKSEAQPDDKVERLVLTPAFRVPDLEDGPVSDEHSEHASGAEDEQEPEGAQEDHAEHAEQEVPASEDIEDAAEPVLAEHQENDDAPDPVLLADPLHSDAGAEPVAEDTAQPADDEAAPEEGLAAYEATQEWSDAKLAHSPAEPTADLDETDTQEPANEPNPESTADLSDPVDMSLEARIAELETAIQQTTQDWEPDGSEDGSDDETRSLSEDLDLLAEDGAPGDEAAGDADVTAIEDVLNIVLPEAPEDSNSEAAAEAEAPDMAAEEHEDGDASEHDMHEDLGTPKPLVEEDEAPEVTAAVEPVFEVPEDHSDDTVAETVAMWAEDASDDHAHAVDLEDTGTDPAPQDESVEAQADAPDHELHDDAAPESAEIDADDENLLADDFATIDEDALRDVVSEIVREELQGVLGERITRNVRRLVRREIQRAMAVRDLEP</sequence>
<feature type="compositionally biased region" description="Basic and acidic residues" evidence="1">
    <location>
        <begin position="20"/>
        <end position="41"/>
    </location>
</feature>
<feature type="compositionally biased region" description="Acidic residues" evidence="1">
    <location>
        <begin position="221"/>
        <end position="231"/>
    </location>
</feature>